<keyword evidence="5" id="KW-0732">Signal</keyword>
<proteinExistence type="inferred from homology"/>
<sequence length="191" mass="20070">MPRRSRLRLVPITALIACVLPCAGASAAPNMNVDLPISPDEQRVERAAQAQTLLALAERKQDRRDAAAREVRASAEVVDAARSQIGDGYAYGGSGPDGFDCSGLTAFAFARSGERLPHNSQAQYALGRSVSRDDIKPGDLVFFSTAGPGASHVGIATSRTRAVSATSSGGVMEHSTTDAYWGGHFVGARRL</sequence>
<dbReference type="SUPFAM" id="SSF54001">
    <property type="entry name" value="Cysteine proteinases"/>
    <property type="match status" value="1"/>
</dbReference>
<keyword evidence="4" id="KW-0788">Thiol protease</keyword>
<dbReference type="Pfam" id="PF00877">
    <property type="entry name" value="NLPC_P60"/>
    <property type="match status" value="1"/>
</dbReference>
<dbReference type="Proteomes" id="UP000278962">
    <property type="component" value="Unassembled WGS sequence"/>
</dbReference>
<comment type="similarity">
    <text evidence="1">Belongs to the peptidase C40 family.</text>
</comment>
<gene>
    <name evidence="7" type="ORF">C8N24_4933</name>
</gene>
<dbReference type="InterPro" id="IPR000064">
    <property type="entry name" value="NLP_P60_dom"/>
</dbReference>
<organism evidence="7 8">
    <name type="scientific">Solirubrobacter pauli</name>
    <dbReference type="NCBI Taxonomy" id="166793"/>
    <lineage>
        <taxon>Bacteria</taxon>
        <taxon>Bacillati</taxon>
        <taxon>Actinomycetota</taxon>
        <taxon>Thermoleophilia</taxon>
        <taxon>Solirubrobacterales</taxon>
        <taxon>Solirubrobacteraceae</taxon>
        <taxon>Solirubrobacter</taxon>
    </lineage>
</organism>
<feature type="domain" description="NlpC/P60" evidence="6">
    <location>
        <begin position="71"/>
        <end position="191"/>
    </location>
</feature>
<dbReference type="Gene3D" id="3.90.1720.10">
    <property type="entry name" value="endopeptidase domain like (from Nostoc punctiforme)"/>
    <property type="match status" value="1"/>
</dbReference>
<accession>A0A660KZ53</accession>
<evidence type="ECO:0000256" key="4">
    <source>
        <dbReference type="ARBA" id="ARBA00022807"/>
    </source>
</evidence>
<name>A0A660KZ53_9ACTN</name>
<dbReference type="GO" id="GO:0006508">
    <property type="term" value="P:proteolysis"/>
    <property type="evidence" value="ECO:0007669"/>
    <property type="project" value="UniProtKB-KW"/>
</dbReference>
<dbReference type="GO" id="GO:0008234">
    <property type="term" value="F:cysteine-type peptidase activity"/>
    <property type="evidence" value="ECO:0007669"/>
    <property type="project" value="UniProtKB-KW"/>
</dbReference>
<feature type="signal peptide" evidence="5">
    <location>
        <begin position="1"/>
        <end position="27"/>
    </location>
</feature>
<evidence type="ECO:0000313" key="8">
    <source>
        <dbReference type="Proteomes" id="UP000278962"/>
    </source>
</evidence>
<keyword evidence="2" id="KW-0645">Protease</keyword>
<keyword evidence="3 7" id="KW-0378">Hydrolase</keyword>
<dbReference type="PANTHER" id="PTHR47053:SF1">
    <property type="entry name" value="MUREIN DD-ENDOPEPTIDASE MEPH-RELATED"/>
    <property type="match status" value="1"/>
</dbReference>
<keyword evidence="8" id="KW-1185">Reference proteome</keyword>
<dbReference type="OrthoDB" id="5177647at2"/>
<evidence type="ECO:0000313" key="7">
    <source>
        <dbReference type="EMBL" id="RKQ86916.1"/>
    </source>
</evidence>
<dbReference type="AlphaFoldDB" id="A0A660KZ53"/>
<protein>
    <submittedName>
        <fullName evidence="7">Cell wall-associated NlpC family hydrolase</fullName>
    </submittedName>
</protein>
<evidence type="ECO:0000256" key="5">
    <source>
        <dbReference type="SAM" id="SignalP"/>
    </source>
</evidence>
<reference evidence="7 8" key="1">
    <citation type="submission" date="2018-10" db="EMBL/GenBank/DDBJ databases">
        <title>Genomic Encyclopedia of Archaeal and Bacterial Type Strains, Phase II (KMG-II): from individual species to whole genera.</title>
        <authorList>
            <person name="Goeker M."/>
        </authorList>
    </citation>
    <scope>NUCLEOTIDE SEQUENCE [LARGE SCALE GENOMIC DNA]</scope>
    <source>
        <strain evidence="7 8">DSM 14954</strain>
    </source>
</reference>
<evidence type="ECO:0000256" key="3">
    <source>
        <dbReference type="ARBA" id="ARBA00022801"/>
    </source>
</evidence>
<evidence type="ECO:0000256" key="2">
    <source>
        <dbReference type="ARBA" id="ARBA00022670"/>
    </source>
</evidence>
<dbReference type="InterPro" id="IPR051202">
    <property type="entry name" value="Peptidase_C40"/>
</dbReference>
<dbReference type="EMBL" id="RBIL01000002">
    <property type="protein sequence ID" value="RKQ86916.1"/>
    <property type="molecule type" value="Genomic_DNA"/>
</dbReference>
<evidence type="ECO:0000259" key="6">
    <source>
        <dbReference type="PROSITE" id="PS51935"/>
    </source>
</evidence>
<dbReference type="InterPro" id="IPR038765">
    <property type="entry name" value="Papain-like_cys_pep_sf"/>
</dbReference>
<comment type="caution">
    <text evidence="7">The sequence shown here is derived from an EMBL/GenBank/DDBJ whole genome shotgun (WGS) entry which is preliminary data.</text>
</comment>
<evidence type="ECO:0000256" key="1">
    <source>
        <dbReference type="ARBA" id="ARBA00007074"/>
    </source>
</evidence>
<dbReference type="PROSITE" id="PS51935">
    <property type="entry name" value="NLPC_P60"/>
    <property type="match status" value="1"/>
</dbReference>
<dbReference type="PANTHER" id="PTHR47053">
    <property type="entry name" value="MUREIN DD-ENDOPEPTIDASE MEPH-RELATED"/>
    <property type="match status" value="1"/>
</dbReference>
<feature type="chain" id="PRO_5025068793" evidence="5">
    <location>
        <begin position="28"/>
        <end position="191"/>
    </location>
</feature>